<evidence type="ECO:0000256" key="10">
    <source>
        <dbReference type="ARBA" id="ARBA00023136"/>
    </source>
</evidence>
<dbReference type="PANTHER" id="PTHR13832">
    <property type="entry name" value="PROTEIN PHOSPHATASE 2C"/>
    <property type="match status" value="1"/>
</dbReference>
<feature type="domain" description="PPM-type phosphatase" evidence="16">
    <location>
        <begin position="540"/>
        <end position="851"/>
    </location>
</feature>
<organism evidence="17 18">
    <name type="scientific">Euplotes crassus</name>
    <dbReference type="NCBI Taxonomy" id="5936"/>
    <lineage>
        <taxon>Eukaryota</taxon>
        <taxon>Sar</taxon>
        <taxon>Alveolata</taxon>
        <taxon>Ciliophora</taxon>
        <taxon>Intramacronucleata</taxon>
        <taxon>Spirotrichea</taxon>
        <taxon>Hypotrichia</taxon>
        <taxon>Euplotida</taxon>
        <taxon>Euplotidae</taxon>
        <taxon>Moneuplotes</taxon>
    </lineage>
</organism>
<dbReference type="Proteomes" id="UP001295684">
    <property type="component" value="Unassembled WGS sequence"/>
</dbReference>
<dbReference type="Pfam" id="PF00481">
    <property type="entry name" value="PP2C"/>
    <property type="match status" value="1"/>
</dbReference>
<dbReference type="PROSITE" id="PS01032">
    <property type="entry name" value="PPM_1"/>
    <property type="match status" value="1"/>
</dbReference>
<comment type="catalytic activity">
    <reaction evidence="13">
        <text>O-phospho-L-threonyl-[protein] + H2O = L-threonyl-[protein] + phosphate</text>
        <dbReference type="Rhea" id="RHEA:47004"/>
        <dbReference type="Rhea" id="RHEA-COMP:11060"/>
        <dbReference type="Rhea" id="RHEA-COMP:11605"/>
        <dbReference type="ChEBI" id="CHEBI:15377"/>
        <dbReference type="ChEBI" id="CHEBI:30013"/>
        <dbReference type="ChEBI" id="CHEBI:43474"/>
        <dbReference type="ChEBI" id="CHEBI:61977"/>
        <dbReference type="EC" id="3.1.3.16"/>
    </reaction>
</comment>
<feature type="compositionally biased region" description="Polar residues" evidence="15">
    <location>
        <begin position="162"/>
        <end position="176"/>
    </location>
</feature>
<evidence type="ECO:0000256" key="9">
    <source>
        <dbReference type="ARBA" id="ARBA00022912"/>
    </source>
</evidence>
<evidence type="ECO:0000313" key="17">
    <source>
        <dbReference type="EMBL" id="CAI2382898.1"/>
    </source>
</evidence>
<comment type="cofactor">
    <cofactor evidence="2">
        <name>Mg(2+)</name>
        <dbReference type="ChEBI" id="CHEBI:18420"/>
    </cofactor>
</comment>
<keyword evidence="11" id="KW-0464">Manganese</keyword>
<evidence type="ECO:0000256" key="3">
    <source>
        <dbReference type="ARBA" id="ARBA00004170"/>
    </source>
</evidence>
<evidence type="ECO:0000256" key="4">
    <source>
        <dbReference type="ARBA" id="ARBA00006702"/>
    </source>
</evidence>
<comment type="caution">
    <text evidence="17">The sequence shown here is derived from an EMBL/GenBank/DDBJ whole genome shotgun (WGS) entry which is preliminary data.</text>
</comment>
<dbReference type="InterPro" id="IPR015655">
    <property type="entry name" value="PP2C"/>
</dbReference>
<dbReference type="Gene3D" id="3.60.40.10">
    <property type="entry name" value="PPM-type phosphatase domain"/>
    <property type="match status" value="1"/>
</dbReference>
<comment type="cofactor">
    <cofactor evidence="1">
        <name>Mn(2+)</name>
        <dbReference type="ChEBI" id="CHEBI:29035"/>
    </cofactor>
</comment>
<comment type="catalytic activity">
    <reaction evidence="12">
        <text>O-phospho-L-seryl-[protein] + H2O = L-seryl-[protein] + phosphate</text>
        <dbReference type="Rhea" id="RHEA:20629"/>
        <dbReference type="Rhea" id="RHEA-COMP:9863"/>
        <dbReference type="Rhea" id="RHEA-COMP:11604"/>
        <dbReference type="ChEBI" id="CHEBI:15377"/>
        <dbReference type="ChEBI" id="CHEBI:29999"/>
        <dbReference type="ChEBI" id="CHEBI:43474"/>
        <dbReference type="ChEBI" id="CHEBI:83421"/>
        <dbReference type="EC" id="3.1.3.16"/>
    </reaction>
</comment>
<keyword evidence="6" id="KW-0479">Metal-binding</keyword>
<dbReference type="CDD" id="cd00143">
    <property type="entry name" value="PP2Cc"/>
    <property type="match status" value="1"/>
</dbReference>
<dbReference type="SMART" id="SM00332">
    <property type="entry name" value="PP2Cc"/>
    <property type="match status" value="1"/>
</dbReference>
<evidence type="ECO:0000256" key="1">
    <source>
        <dbReference type="ARBA" id="ARBA00001936"/>
    </source>
</evidence>
<evidence type="ECO:0000256" key="8">
    <source>
        <dbReference type="ARBA" id="ARBA00022842"/>
    </source>
</evidence>
<proteinExistence type="inferred from homology"/>
<evidence type="ECO:0000259" key="16">
    <source>
        <dbReference type="PROSITE" id="PS51746"/>
    </source>
</evidence>
<dbReference type="AlphaFoldDB" id="A0AAD2D815"/>
<protein>
    <recommendedName>
        <fullName evidence="5">protein-serine/threonine phosphatase</fullName>
        <ecNumber evidence="5">3.1.3.16</ecNumber>
    </recommendedName>
</protein>
<evidence type="ECO:0000256" key="11">
    <source>
        <dbReference type="ARBA" id="ARBA00023211"/>
    </source>
</evidence>
<comment type="similarity">
    <text evidence="4 14">Belongs to the PP2C family.</text>
</comment>
<evidence type="ECO:0000256" key="6">
    <source>
        <dbReference type="ARBA" id="ARBA00022723"/>
    </source>
</evidence>
<keyword evidence="10" id="KW-0472">Membrane</keyword>
<evidence type="ECO:0000256" key="2">
    <source>
        <dbReference type="ARBA" id="ARBA00001946"/>
    </source>
</evidence>
<reference evidence="17" key="1">
    <citation type="submission" date="2023-07" db="EMBL/GenBank/DDBJ databases">
        <authorList>
            <consortium name="AG Swart"/>
            <person name="Singh M."/>
            <person name="Singh A."/>
            <person name="Seah K."/>
            <person name="Emmerich C."/>
        </authorList>
    </citation>
    <scope>NUCLEOTIDE SEQUENCE</scope>
    <source>
        <strain evidence="17">DP1</strain>
    </source>
</reference>
<dbReference type="GO" id="GO:0046872">
    <property type="term" value="F:metal ion binding"/>
    <property type="evidence" value="ECO:0007669"/>
    <property type="project" value="UniProtKB-KW"/>
</dbReference>
<feature type="compositionally biased region" description="Polar residues" evidence="15">
    <location>
        <begin position="333"/>
        <end position="346"/>
    </location>
</feature>
<evidence type="ECO:0000256" key="15">
    <source>
        <dbReference type="SAM" id="MobiDB-lite"/>
    </source>
</evidence>
<evidence type="ECO:0000256" key="13">
    <source>
        <dbReference type="ARBA" id="ARBA00048336"/>
    </source>
</evidence>
<evidence type="ECO:0000256" key="5">
    <source>
        <dbReference type="ARBA" id="ARBA00013081"/>
    </source>
</evidence>
<sequence>MEEGRDHKEKVQKLSRKLYLGNDYEGSSSYRKSQNLKNIKTKKTYATLEDHKIIQKFYPQSTSNKENKPIDLGGALAMKPSTKNSKNNHPKNRYSLKSYNHQTNYTQSGLRTTSNKNNKNFAIKYPLVKKDQILNHQKKPSEYPGKGKSLLSHEMKARKGNKSTTSLPTKMISTQKSKQKLSREKIRFRPEARVSSNFHQSRPYIGKMIPPKTQREMESFNSSAQMTNIEEYSCDISSMTKSNILSKKHIQRKNRPDFELRESKTPRDNIPKLNAWEAVKEKVVENFKKNTQNEEENASLHFDKEKYMKKNCINHKTKLQLDQIQMHEKLTESGKSQSRGWISQRSTRNKDEKNKLSVKQYTKNKSNKSLKLSQKYLKPSSSYKSIVKDKPQTTKNSTSKRNKSYDFKKPQSRKKSKEYRRIKDYIQAKSYQKLGSQTTREREGKSKDLKIEIEENNTDDNVGMIKLPKDLGPHRSVSVQNRTTTITTFTTLTSEEDDHKLDFAPTKVEEHIPLKSGKDIIVPNFDTTKTSVKRNGVVCGYAANTHQGIVRTYNEDRVSIILNIIKPPSRKNEVWPKCSFFGIYDGHGGSKCAEFLRDYLHQFVIRDPNFPTNPKEAIRNGFRHAENKFLEICQDGKEIIDKSGSCAIVVLVVGSKCYVANVGDSRALLSYNNGWKFSNMEDPSSIDNQIEFEELSRDHKPSEESEKKRIITNGGQIYHRTAITVNNNPKKPEVVVGPQRVLPGRLSVCRTFGDPEAKLPQFGGNPNVIIPKPEIRSFEINSNHDFIVLGCDGIFDKLSNHDTILCVWNSVKDSLLRNQVHKQCALGVEYVIKNSLLKKTLDNVTVVMIALEGFERYINSSDENIDYRPTAHSVSPKRNNERIISHASTFSQTGDSLPPSQRATPKRSYGIVHDPREYCS</sequence>
<feature type="region of interest" description="Disordered" evidence="15">
    <location>
        <begin position="134"/>
        <end position="207"/>
    </location>
</feature>
<dbReference type="PROSITE" id="PS51746">
    <property type="entry name" value="PPM_2"/>
    <property type="match status" value="1"/>
</dbReference>
<evidence type="ECO:0000313" key="18">
    <source>
        <dbReference type="Proteomes" id="UP001295684"/>
    </source>
</evidence>
<gene>
    <name evidence="17" type="ORF">ECRASSUSDP1_LOCUS24387</name>
</gene>
<dbReference type="GO" id="GO:0004722">
    <property type="term" value="F:protein serine/threonine phosphatase activity"/>
    <property type="evidence" value="ECO:0007669"/>
    <property type="project" value="UniProtKB-EC"/>
</dbReference>
<feature type="compositionally biased region" description="Low complexity" evidence="15">
    <location>
        <begin position="363"/>
        <end position="385"/>
    </location>
</feature>
<evidence type="ECO:0000256" key="12">
    <source>
        <dbReference type="ARBA" id="ARBA00047761"/>
    </source>
</evidence>
<keyword evidence="7 14" id="KW-0378">Hydrolase</keyword>
<dbReference type="GO" id="GO:0016020">
    <property type="term" value="C:membrane"/>
    <property type="evidence" value="ECO:0007669"/>
    <property type="project" value="UniProtKB-SubCell"/>
</dbReference>
<accession>A0AAD2D815</accession>
<dbReference type="InterPro" id="IPR000222">
    <property type="entry name" value="PP2C_BS"/>
</dbReference>
<keyword evidence="18" id="KW-1185">Reference proteome</keyword>
<comment type="subcellular location">
    <subcellularLocation>
        <location evidence="3">Membrane</location>
        <topology evidence="3">Peripheral membrane protein</topology>
    </subcellularLocation>
</comment>
<feature type="compositionally biased region" description="Basic and acidic residues" evidence="15">
    <location>
        <begin position="181"/>
        <end position="192"/>
    </location>
</feature>
<feature type="region of interest" description="Disordered" evidence="15">
    <location>
        <begin position="329"/>
        <end position="418"/>
    </location>
</feature>
<dbReference type="PANTHER" id="PTHR13832:SF803">
    <property type="entry name" value="PROTEIN PHOSPHATASE 1G"/>
    <property type="match status" value="1"/>
</dbReference>
<dbReference type="SUPFAM" id="SSF81606">
    <property type="entry name" value="PP2C-like"/>
    <property type="match status" value="1"/>
</dbReference>
<evidence type="ECO:0000256" key="14">
    <source>
        <dbReference type="RuleBase" id="RU003465"/>
    </source>
</evidence>
<dbReference type="EMBL" id="CAMPGE010025112">
    <property type="protein sequence ID" value="CAI2382898.1"/>
    <property type="molecule type" value="Genomic_DNA"/>
</dbReference>
<keyword evidence="9 14" id="KW-0904">Protein phosphatase</keyword>
<dbReference type="EC" id="3.1.3.16" evidence="5"/>
<name>A0AAD2D815_EUPCR</name>
<feature type="region of interest" description="Disordered" evidence="15">
    <location>
        <begin position="59"/>
        <end position="100"/>
    </location>
</feature>
<dbReference type="InterPro" id="IPR001932">
    <property type="entry name" value="PPM-type_phosphatase-like_dom"/>
</dbReference>
<dbReference type="InterPro" id="IPR036457">
    <property type="entry name" value="PPM-type-like_dom_sf"/>
</dbReference>
<evidence type="ECO:0000256" key="7">
    <source>
        <dbReference type="ARBA" id="ARBA00022801"/>
    </source>
</evidence>
<keyword evidence="8" id="KW-0460">Magnesium</keyword>